<dbReference type="InterPro" id="IPR015421">
    <property type="entry name" value="PyrdxlP-dep_Trfase_major"/>
</dbReference>
<dbReference type="RefSeq" id="WP_073134661.1">
    <property type="nucleotide sequence ID" value="NZ_FQZF01000011.1"/>
</dbReference>
<dbReference type="InterPro" id="IPR036390">
    <property type="entry name" value="WH_DNA-bd_sf"/>
</dbReference>
<dbReference type="PANTHER" id="PTHR46577">
    <property type="entry name" value="HTH-TYPE TRANSCRIPTIONAL REGULATORY PROTEIN GABR"/>
    <property type="match status" value="1"/>
</dbReference>
<dbReference type="SUPFAM" id="SSF46785">
    <property type="entry name" value="Winged helix' DNA-binding domain"/>
    <property type="match status" value="1"/>
</dbReference>
<dbReference type="CDD" id="cd07377">
    <property type="entry name" value="WHTH_GntR"/>
    <property type="match status" value="1"/>
</dbReference>
<dbReference type="EMBL" id="FQZF01000011">
    <property type="protein sequence ID" value="SHJ29057.1"/>
    <property type="molecule type" value="Genomic_DNA"/>
</dbReference>
<evidence type="ECO:0000256" key="1">
    <source>
        <dbReference type="ARBA" id="ARBA00005384"/>
    </source>
</evidence>
<sequence>MGKAGAIVERLASAIEAGALRLGERVASVRDAAREHGVSKNTLAGAYDRLVASGHLEARRGSGYFVVAGERRAVQRPPPDVAEALDLVSLLREQTEAHYAVRPGEGRPPPAWMEESELGAHFARAARLGGRGEAHDYGSAWGYGPLRERIALSLQERAVPCAPEQVLLTQGANHALDLIIRQMIEPGDAVLVDDPGYYPLFGKLRLARARILGVRRRPDGPDLEDLAAKLAVARPKAFFTQSLAHNPTGGTLSPAVAHGLLQLAERHGFQIVEDDPFADLLPATAPRLAALDGLRRVLHVGTFSKTLSASLRVGFVAASPGVVMALGHMKLLTVVATSQYAERMVAGLIAGGHYLRHLRRLRARVERATDAALRDLRAVGLHPPRPPGGGFYLWTPLPEGVEEAAIAREAAARSIFLAPGSVFSPERGGGPPMLRINVAHASDPRFLAFLRERLAGG</sequence>
<dbReference type="OrthoDB" id="9802328at2"/>
<dbReference type="AlphaFoldDB" id="A0A1M6I3K9"/>
<keyword evidence="2" id="KW-0663">Pyridoxal phosphate</keyword>
<keyword evidence="4 7" id="KW-0238">DNA-binding</keyword>
<dbReference type="STRING" id="198092.SAMN02745194_02203"/>
<keyword evidence="7" id="KW-0032">Aminotransferase</keyword>
<keyword evidence="5" id="KW-0804">Transcription</keyword>
<keyword evidence="8" id="KW-1185">Reference proteome</keyword>
<dbReference type="PROSITE" id="PS50949">
    <property type="entry name" value="HTH_GNTR"/>
    <property type="match status" value="1"/>
</dbReference>
<keyword evidence="7" id="KW-0808">Transferase</keyword>
<dbReference type="Proteomes" id="UP000184387">
    <property type="component" value="Unassembled WGS sequence"/>
</dbReference>
<evidence type="ECO:0000256" key="2">
    <source>
        <dbReference type="ARBA" id="ARBA00022898"/>
    </source>
</evidence>
<dbReference type="InterPro" id="IPR051446">
    <property type="entry name" value="HTH_trans_reg/aminotransferase"/>
</dbReference>
<dbReference type="Gene3D" id="1.10.10.10">
    <property type="entry name" value="Winged helix-like DNA-binding domain superfamily/Winged helix DNA-binding domain"/>
    <property type="match status" value="1"/>
</dbReference>
<feature type="domain" description="HTH gntR-type" evidence="6">
    <location>
        <begin position="1"/>
        <end position="69"/>
    </location>
</feature>
<dbReference type="InterPro" id="IPR015424">
    <property type="entry name" value="PyrdxlP-dep_Trfase"/>
</dbReference>
<dbReference type="GO" id="GO:0008483">
    <property type="term" value="F:transaminase activity"/>
    <property type="evidence" value="ECO:0007669"/>
    <property type="project" value="UniProtKB-KW"/>
</dbReference>
<evidence type="ECO:0000256" key="3">
    <source>
        <dbReference type="ARBA" id="ARBA00023015"/>
    </source>
</evidence>
<evidence type="ECO:0000256" key="5">
    <source>
        <dbReference type="ARBA" id="ARBA00023163"/>
    </source>
</evidence>
<dbReference type="GO" id="GO:0003677">
    <property type="term" value="F:DNA binding"/>
    <property type="evidence" value="ECO:0007669"/>
    <property type="project" value="UniProtKB-KW"/>
</dbReference>
<protein>
    <submittedName>
        <fullName evidence="7">DNA-binding transcriptional regulator, MocR family, contains an aminotransferase domain</fullName>
    </submittedName>
</protein>
<evidence type="ECO:0000256" key="4">
    <source>
        <dbReference type="ARBA" id="ARBA00023125"/>
    </source>
</evidence>
<gene>
    <name evidence="7" type="ORF">SAMN02745194_02203</name>
</gene>
<name>A0A1M6I3K9_9PROT</name>
<evidence type="ECO:0000313" key="7">
    <source>
        <dbReference type="EMBL" id="SHJ29057.1"/>
    </source>
</evidence>
<dbReference type="Pfam" id="PF00392">
    <property type="entry name" value="GntR"/>
    <property type="match status" value="1"/>
</dbReference>
<dbReference type="SUPFAM" id="SSF53383">
    <property type="entry name" value="PLP-dependent transferases"/>
    <property type="match status" value="1"/>
</dbReference>
<evidence type="ECO:0000259" key="6">
    <source>
        <dbReference type="PROSITE" id="PS50949"/>
    </source>
</evidence>
<dbReference type="InterPro" id="IPR036388">
    <property type="entry name" value="WH-like_DNA-bd_sf"/>
</dbReference>
<dbReference type="SMART" id="SM00345">
    <property type="entry name" value="HTH_GNTR"/>
    <property type="match status" value="1"/>
</dbReference>
<reference evidence="7 8" key="1">
    <citation type="submission" date="2016-11" db="EMBL/GenBank/DDBJ databases">
        <authorList>
            <person name="Jaros S."/>
            <person name="Januszkiewicz K."/>
            <person name="Wedrychowicz H."/>
        </authorList>
    </citation>
    <scope>NUCLEOTIDE SEQUENCE [LARGE SCALE GENOMIC DNA]</scope>
    <source>
        <strain evidence="7 8">DSM 14916</strain>
    </source>
</reference>
<comment type="similarity">
    <text evidence="1">In the C-terminal section; belongs to the class-I pyridoxal-phosphate-dependent aminotransferase family.</text>
</comment>
<dbReference type="PANTHER" id="PTHR46577:SF2">
    <property type="entry name" value="TRANSCRIPTIONAL REGULATORY PROTEIN"/>
    <property type="match status" value="1"/>
</dbReference>
<evidence type="ECO:0000313" key="8">
    <source>
        <dbReference type="Proteomes" id="UP000184387"/>
    </source>
</evidence>
<dbReference type="GO" id="GO:0003700">
    <property type="term" value="F:DNA-binding transcription factor activity"/>
    <property type="evidence" value="ECO:0007669"/>
    <property type="project" value="InterPro"/>
</dbReference>
<dbReference type="Gene3D" id="3.40.640.10">
    <property type="entry name" value="Type I PLP-dependent aspartate aminotransferase-like (Major domain)"/>
    <property type="match status" value="1"/>
</dbReference>
<proteinExistence type="inferred from homology"/>
<dbReference type="Pfam" id="PF00155">
    <property type="entry name" value="Aminotran_1_2"/>
    <property type="match status" value="1"/>
</dbReference>
<dbReference type="CDD" id="cd00609">
    <property type="entry name" value="AAT_like"/>
    <property type="match status" value="1"/>
</dbReference>
<organism evidence="7 8">
    <name type="scientific">Muricoccus roseus</name>
    <dbReference type="NCBI Taxonomy" id="198092"/>
    <lineage>
        <taxon>Bacteria</taxon>
        <taxon>Pseudomonadati</taxon>
        <taxon>Pseudomonadota</taxon>
        <taxon>Alphaproteobacteria</taxon>
        <taxon>Acetobacterales</taxon>
        <taxon>Roseomonadaceae</taxon>
        <taxon>Muricoccus</taxon>
    </lineage>
</organism>
<dbReference type="InterPro" id="IPR004839">
    <property type="entry name" value="Aminotransferase_I/II_large"/>
</dbReference>
<dbReference type="InterPro" id="IPR000524">
    <property type="entry name" value="Tscrpt_reg_HTH_GntR"/>
</dbReference>
<accession>A0A1M6I3K9</accession>
<keyword evidence="3" id="KW-0805">Transcription regulation</keyword>
<dbReference type="GO" id="GO:0030170">
    <property type="term" value="F:pyridoxal phosphate binding"/>
    <property type="evidence" value="ECO:0007669"/>
    <property type="project" value="InterPro"/>
</dbReference>